<dbReference type="Pfam" id="PF02661">
    <property type="entry name" value="Fic"/>
    <property type="match status" value="1"/>
</dbReference>
<reference evidence="5 6" key="1">
    <citation type="submission" date="2018-06" db="EMBL/GenBank/DDBJ databases">
        <authorList>
            <consortium name="Pathogen Informatics"/>
            <person name="Doyle S."/>
        </authorList>
    </citation>
    <scope>NUCLEOTIDE SEQUENCE [LARGE SCALE GENOMIC DNA]</scope>
    <source>
        <strain evidence="5 6">NCTC13760</strain>
    </source>
</reference>
<dbReference type="GeneID" id="69903451"/>
<feature type="domain" description="Fido" evidence="4">
    <location>
        <begin position="74"/>
        <end position="223"/>
    </location>
</feature>
<evidence type="ECO:0000256" key="2">
    <source>
        <dbReference type="PIRSR" id="PIRSR640198-2"/>
    </source>
</evidence>
<dbReference type="Proteomes" id="UP000255352">
    <property type="component" value="Unassembled WGS sequence"/>
</dbReference>
<dbReference type="Gene3D" id="1.10.3290.10">
    <property type="entry name" value="Fido-like domain"/>
    <property type="match status" value="1"/>
</dbReference>
<proteinExistence type="predicted"/>
<dbReference type="InterPro" id="IPR036597">
    <property type="entry name" value="Fido-like_dom_sf"/>
</dbReference>
<dbReference type="RefSeq" id="WP_006532681.1">
    <property type="nucleotide sequence ID" value="NZ_CABKNK020000001.1"/>
</dbReference>
<dbReference type="PANTHER" id="PTHR13504">
    <property type="entry name" value="FIDO DOMAIN-CONTAINING PROTEIN DDB_G0283145"/>
    <property type="match status" value="1"/>
</dbReference>
<dbReference type="SUPFAM" id="SSF140931">
    <property type="entry name" value="Fic-like"/>
    <property type="match status" value="1"/>
</dbReference>
<accession>A0A380KN74</accession>
<feature type="binding site" evidence="2">
    <location>
        <begin position="160"/>
        <end position="167"/>
    </location>
    <ligand>
        <name>ATP</name>
        <dbReference type="ChEBI" id="CHEBI:30616"/>
    </ligand>
</feature>
<organism evidence="5 6">
    <name type="scientific">Streptococcus infantarius</name>
    <dbReference type="NCBI Taxonomy" id="102684"/>
    <lineage>
        <taxon>Bacteria</taxon>
        <taxon>Bacillati</taxon>
        <taxon>Bacillota</taxon>
        <taxon>Bacilli</taxon>
        <taxon>Lactobacillales</taxon>
        <taxon>Streptococcaceae</taxon>
        <taxon>Streptococcus</taxon>
    </lineage>
</organism>
<dbReference type="PROSITE" id="PS51459">
    <property type="entry name" value="FIDO"/>
    <property type="match status" value="1"/>
</dbReference>
<dbReference type="GO" id="GO:0005524">
    <property type="term" value="F:ATP binding"/>
    <property type="evidence" value="ECO:0007669"/>
    <property type="project" value="UniProtKB-KW"/>
</dbReference>
<sequence>MTYTQDYLDDVLVRIAYHSSGIEGNTISLPETVSIILESSLPTSRKSIREFYEIENHKQAFSYILDLLGNEQSLKIGQIQDIHALLVDRLQHDRGQFKSQQNAIIGAEFKTTTPTETPILMRQWVENTAYRLDIATSEREKLETLADTHIQFERIHPFSDDNGRTGRLVLMYLAMKYLKAPVIISKDIRADYMELLAQQDITGLANVLGKSLETERERVQYFQ</sequence>
<evidence type="ECO:0000256" key="3">
    <source>
        <dbReference type="PIRSR" id="PIRSR640198-3"/>
    </source>
</evidence>
<dbReference type="InterPro" id="IPR003812">
    <property type="entry name" value="Fido"/>
</dbReference>
<evidence type="ECO:0000313" key="5">
    <source>
        <dbReference type="EMBL" id="SUN68706.1"/>
    </source>
</evidence>
<gene>
    <name evidence="5" type="ORF">NCTC13760_01404</name>
</gene>
<evidence type="ECO:0000259" key="4">
    <source>
        <dbReference type="PROSITE" id="PS51459"/>
    </source>
</evidence>
<dbReference type="PANTHER" id="PTHR13504:SF38">
    <property type="entry name" value="FIDO DOMAIN-CONTAINING PROTEIN"/>
    <property type="match status" value="1"/>
</dbReference>
<protein>
    <submittedName>
        <fullName evidence="5">Fic protein family</fullName>
    </submittedName>
</protein>
<dbReference type="AlphaFoldDB" id="A0A380KN74"/>
<dbReference type="EMBL" id="UHFP01000001">
    <property type="protein sequence ID" value="SUN68706.1"/>
    <property type="molecule type" value="Genomic_DNA"/>
</dbReference>
<evidence type="ECO:0000256" key="1">
    <source>
        <dbReference type="PIRSR" id="PIRSR640198-1"/>
    </source>
</evidence>
<dbReference type="InterPro" id="IPR040198">
    <property type="entry name" value="Fido_containing"/>
</dbReference>
<evidence type="ECO:0000313" key="6">
    <source>
        <dbReference type="Proteomes" id="UP000255352"/>
    </source>
</evidence>
<feature type="site" description="Important for autoinhibition of adenylyltransferase activity" evidence="3">
    <location>
        <position position="23"/>
    </location>
</feature>
<feature type="active site" evidence="1">
    <location>
        <position position="156"/>
    </location>
</feature>
<name>A0A380KN74_9STRE</name>
<keyword evidence="2" id="KW-0067">ATP-binding</keyword>
<keyword evidence="2" id="KW-0547">Nucleotide-binding</keyword>